<dbReference type="AlphaFoldDB" id="A0A8J2UK77"/>
<dbReference type="Pfam" id="PF03658">
    <property type="entry name" value="Ub-RnfH"/>
    <property type="match status" value="1"/>
</dbReference>
<comment type="caution">
    <text evidence="3">The sequence shown here is derived from an EMBL/GenBank/DDBJ whole genome shotgun (WGS) entry which is preliminary data.</text>
</comment>
<protein>
    <recommendedName>
        <fullName evidence="2">UPF0125 protein GCM10007205_10130</fullName>
    </recommendedName>
</protein>
<dbReference type="Proteomes" id="UP000620266">
    <property type="component" value="Unassembled WGS sequence"/>
</dbReference>
<accession>A0A8J2UK77</accession>
<keyword evidence="4" id="KW-1185">Reference proteome</keyword>
<proteinExistence type="inferred from homology"/>
<dbReference type="InterPro" id="IPR005346">
    <property type="entry name" value="RnfH"/>
</dbReference>
<dbReference type="PANTHER" id="PTHR37483">
    <property type="entry name" value="UPF0125 PROTEIN RATB"/>
    <property type="match status" value="1"/>
</dbReference>
<dbReference type="SUPFAM" id="SSF54285">
    <property type="entry name" value="MoaD/ThiS"/>
    <property type="match status" value="1"/>
</dbReference>
<evidence type="ECO:0000313" key="3">
    <source>
        <dbReference type="EMBL" id="GGC02916.1"/>
    </source>
</evidence>
<evidence type="ECO:0000256" key="1">
    <source>
        <dbReference type="ARBA" id="ARBA00010645"/>
    </source>
</evidence>
<comment type="similarity">
    <text evidence="1 2">Belongs to the UPF0125 (RnfH) family.</text>
</comment>
<sequence length="103" mass="11612">MAEQPAGVAVQVCYVCPERQLVLDCTVEPGTTIQQAIERSGIVAQASEIDISVWRVGIYGKVKPLDTVVREHDRIEIYRPLIADPKESRRRRANKAEQKKPDQ</sequence>
<dbReference type="HAMAP" id="MF_00460">
    <property type="entry name" value="UPF0125_RnfH"/>
    <property type="match status" value="1"/>
</dbReference>
<name>A0A8J2UK77_9BURK</name>
<evidence type="ECO:0000313" key="4">
    <source>
        <dbReference type="Proteomes" id="UP000620266"/>
    </source>
</evidence>
<evidence type="ECO:0000256" key="2">
    <source>
        <dbReference type="HAMAP-Rule" id="MF_00460"/>
    </source>
</evidence>
<dbReference type="Gene3D" id="3.10.20.280">
    <property type="entry name" value="RnfH-like"/>
    <property type="match status" value="1"/>
</dbReference>
<reference evidence="3" key="1">
    <citation type="journal article" date="2014" name="Int. J. Syst. Evol. Microbiol.">
        <title>Complete genome sequence of Corynebacterium casei LMG S-19264T (=DSM 44701T), isolated from a smear-ripened cheese.</title>
        <authorList>
            <consortium name="US DOE Joint Genome Institute (JGI-PGF)"/>
            <person name="Walter F."/>
            <person name="Albersmeier A."/>
            <person name="Kalinowski J."/>
            <person name="Ruckert C."/>
        </authorList>
    </citation>
    <scope>NUCLEOTIDE SEQUENCE</scope>
    <source>
        <strain evidence="3">CCM 7086</strain>
    </source>
</reference>
<dbReference type="NCBIfam" id="NF002490">
    <property type="entry name" value="PRK01777.1"/>
    <property type="match status" value="1"/>
</dbReference>
<dbReference type="PANTHER" id="PTHR37483:SF1">
    <property type="entry name" value="UPF0125 PROTEIN RATB"/>
    <property type="match status" value="1"/>
</dbReference>
<dbReference type="RefSeq" id="WP_188395104.1">
    <property type="nucleotide sequence ID" value="NZ_BMCG01000002.1"/>
</dbReference>
<reference evidence="3" key="2">
    <citation type="submission" date="2020-09" db="EMBL/GenBank/DDBJ databases">
        <authorList>
            <person name="Sun Q."/>
            <person name="Sedlacek I."/>
        </authorList>
    </citation>
    <scope>NUCLEOTIDE SEQUENCE</scope>
    <source>
        <strain evidence="3">CCM 7086</strain>
    </source>
</reference>
<organism evidence="3 4">
    <name type="scientific">Oxalicibacterium flavum</name>
    <dbReference type="NCBI Taxonomy" id="179467"/>
    <lineage>
        <taxon>Bacteria</taxon>
        <taxon>Pseudomonadati</taxon>
        <taxon>Pseudomonadota</taxon>
        <taxon>Betaproteobacteria</taxon>
        <taxon>Burkholderiales</taxon>
        <taxon>Oxalobacteraceae</taxon>
        <taxon>Oxalicibacterium</taxon>
    </lineage>
</organism>
<dbReference type="EMBL" id="BMCG01000002">
    <property type="protein sequence ID" value="GGC02916.1"/>
    <property type="molecule type" value="Genomic_DNA"/>
</dbReference>
<dbReference type="InterPro" id="IPR016155">
    <property type="entry name" value="Mopterin_synth/thiamin_S_b"/>
</dbReference>
<gene>
    <name evidence="3" type="ORF">GCM10007205_10130</name>
</gene>
<dbReference type="InterPro" id="IPR037021">
    <property type="entry name" value="RnfH_sf"/>
</dbReference>